<dbReference type="RefSeq" id="WP_063206705.1">
    <property type="nucleotide sequence ID" value="NZ_LUKD01000005.1"/>
</dbReference>
<proteinExistence type="predicted"/>
<evidence type="ECO:0000313" key="1">
    <source>
        <dbReference type="EMBL" id="KYG65043.1"/>
    </source>
</evidence>
<dbReference type="EMBL" id="LUKD01000005">
    <property type="protein sequence ID" value="KYG65043.1"/>
    <property type="molecule type" value="Genomic_DNA"/>
</dbReference>
<protein>
    <submittedName>
        <fullName evidence="1">Uncharacterized protein</fullName>
    </submittedName>
</protein>
<name>A0A162G5S7_BDEBC</name>
<sequence>MNKTKHYEYYGHEFKSYFKPVGHGYEVGFTFEGKPLFVGNFVHKKEAMEWWRSFNQEIPYFFSKYEFPVDGPHQWMTKFFTNYMYTCYYAWLDKKFNKYTKEYTKSFESNVKFYKKMQPVWKKRAEKRAA</sequence>
<gene>
    <name evidence="1" type="ORF">AZI87_10725</name>
</gene>
<reference evidence="1 2" key="1">
    <citation type="submission" date="2016-03" db="EMBL/GenBank/DDBJ databases">
        <authorList>
            <person name="Ploux O."/>
        </authorList>
    </citation>
    <scope>NUCLEOTIDE SEQUENCE [LARGE SCALE GENOMIC DNA]</scope>
    <source>
        <strain evidence="1 2">EC13</strain>
    </source>
</reference>
<evidence type="ECO:0000313" key="2">
    <source>
        <dbReference type="Proteomes" id="UP000075799"/>
    </source>
</evidence>
<organism evidence="1 2">
    <name type="scientific">Bdellovibrio bacteriovorus</name>
    <dbReference type="NCBI Taxonomy" id="959"/>
    <lineage>
        <taxon>Bacteria</taxon>
        <taxon>Pseudomonadati</taxon>
        <taxon>Bdellovibrionota</taxon>
        <taxon>Bdellovibrionia</taxon>
        <taxon>Bdellovibrionales</taxon>
        <taxon>Pseudobdellovibrionaceae</taxon>
        <taxon>Bdellovibrio</taxon>
    </lineage>
</organism>
<dbReference type="Proteomes" id="UP000075799">
    <property type="component" value="Unassembled WGS sequence"/>
</dbReference>
<comment type="caution">
    <text evidence="1">The sequence shown here is derived from an EMBL/GenBank/DDBJ whole genome shotgun (WGS) entry which is preliminary data.</text>
</comment>
<dbReference type="OrthoDB" id="9879421at2"/>
<accession>A0A162G5S7</accession>
<dbReference type="AlphaFoldDB" id="A0A162G5S7"/>